<dbReference type="Proteomes" id="UP000239241">
    <property type="component" value="Unassembled WGS sequence"/>
</dbReference>
<keyword evidence="1" id="KW-1133">Transmembrane helix</keyword>
<feature type="transmembrane region" description="Helical" evidence="1">
    <location>
        <begin position="6"/>
        <end position="30"/>
    </location>
</feature>
<organism evidence="2 3">
    <name type="scientific">Clavibacter michiganensis</name>
    <dbReference type="NCBI Taxonomy" id="28447"/>
    <lineage>
        <taxon>Bacteria</taxon>
        <taxon>Bacillati</taxon>
        <taxon>Actinomycetota</taxon>
        <taxon>Actinomycetes</taxon>
        <taxon>Micrococcales</taxon>
        <taxon>Microbacteriaceae</taxon>
        <taxon>Clavibacter</taxon>
    </lineage>
</organism>
<dbReference type="RefSeq" id="WP_104290746.1">
    <property type="nucleotide sequence ID" value="NZ_PSXY01000019.1"/>
</dbReference>
<evidence type="ECO:0000256" key="1">
    <source>
        <dbReference type="SAM" id="Phobius"/>
    </source>
</evidence>
<keyword evidence="1" id="KW-0472">Membrane</keyword>
<feature type="transmembrane region" description="Helical" evidence="1">
    <location>
        <begin position="42"/>
        <end position="63"/>
    </location>
</feature>
<name>A0A2S5VS83_9MICO</name>
<proteinExistence type="predicted"/>
<dbReference type="EMBL" id="PSXY01000019">
    <property type="protein sequence ID" value="PPF66546.1"/>
    <property type="molecule type" value="Genomic_DNA"/>
</dbReference>
<comment type="caution">
    <text evidence="2">The sequence shown here is derived from an EMBL/GenBank/DDBJ whole genome shotgun (WGS) entry which is preliminary data.</text>
</comment>
<evidence type="ECO:0000313" key="3">
    <source>
        <dbReference type="Proteomes" id="UP000239241"/>
    </source>
</evidence>
<dbReference type="AlphaFoldDB" id="A0A2S5VS83"/>
<accession>A0A2S5VS83</accession>
<gene>
    <name evidence="2" type="ORF">C5E16_11370</name>
</gene>
<keyword evidence="1" id="KW-0812">Transmembrane</keyword>
<evidence type="ECO:0000313" key="2">
    <source>
        <dbReference type="EMBL" id="PPF66546.1"/>
    </source>
</evidence>
<protein>
    <submittedName>
        <fullName evidence="2">Uncharacterized protein</fullName>
    </submittedName>
</protein>
<reference evidence="2 3" key="1">
    <citation type="submission" date="2018-02" db="EMBL/GenBank/DDBJ databases">
        <title>Bacteriophage NCPPB3778 and a type I-E CRISPR drive the evolution of the US Biological Select Agent, Rathayibacter toxicus.</title>
        <authorList>
            <person name="Davis E.W.II."/>
            <person name="Tabima J.F."/>
            <person name="Weisberg A.J."/>
            <person name="Lopes L.D."/>
            <person name="Wiseman M.S."/>
            <person name="Wiseman M.S."/>
            <person name="Pupko T."/>
            <person name="Belcher M.S."/>
            <person name="Sechler A.J."/>
            <person name="Tancos M.A."/>
            <person name="Schroeder B.K."/>
            <person name="Murray T.D."/>
            <person name="Luster D.G."/>
            <person name="Schneider W.L."/>
            <person name="Rogers E."/>
            <person name="Andreote F.D."/>
            <person name="Grunwald N.J."/>
            <person name="Putnam M.L."/>
            <person name="Chang J.H."/>
        </authorList>
    </citation>
    <scope>NUCLEOTIDE SEQUENCE [LARGE SCALE GENOMIC DNA]</scope>
    <source>
        <strain evidence="2 3">AY1B3</strain>
    </source>
</reference>
<sequence length="64" mass="6741">MDDAVGTALLVLQLVGMVAMAVTAVRVLSFGMVSRERPPRRIVMPGLVCGGVGLVAFVLRLFLA</sequence>